<gene>
    <name evidence="7" type="ORF">GDO81_003580</name>
</gene>
<evidence type="ECO:0008006" key="9">
    <source>
        <dbReference type="Google" id="ProtNLM"/>
    </source>
</evidence>
<dbReference type="Proteomes" id="UP000824782">
    <property type="component" value="Unassembled WGS sequence"/>
</dbReference>
<keyword evidence="5" id="KW-0539">Nucleus</keyword>
<keyword evidence="6" id="KW-0137">Centromere</keyword>
<evidence type="ECO:0000313" key="8">
    <source>
        <dbReference type="Proteomes" id="UP000824782"/>
    </source>
</evidence>
<protein>
    <recommendedName>
        <fullName evidence="9">Centromere protein I</fullName>
    </recommendedName>
</protein>
<evidence type="ECO:0000256" key="5">
    <source>
        <dbReference type="ARBA" id="ARBA00023242"/>
    </source>
</evidence>
<evidence type="ECO:0000256" key="4">
    <source>
        <dbReference type="ARBA" id="ARBA00022454"/>
    </source>
</evidence>
<evidence type="ECO:0000256" key="3">
    <source>
        <dbReference type="ARBA" id="ARBA00005470"/>
    </source>
</evidence>
<proteinExistence type="inferred from homology"/>
<dbReference type="GO" id="GO:0000070">
    <property type="term" value="P:mitotic sister chromatid segregation"/>
    <property type="evidence" value="ECO:0007669"/>
    <property type="project" value="TreeGrafter"/>
</dbReference>
<dbReference type="GO" id="GO:0005634">
    <property type="term" value="C:nucleus"/>
    <property type="evidence" value="ECO:0007669"/>
    <property type="project" value="UniProtKB-SubCell"/>
</dbReference>
<evidence type="ECO:0000256" key="1">
    <source>
        <dbReference type="ARBA" id="ARBA00004123"/>
    </source>
</evidence>
<reference evidence="7" key="1">
    <citation type="thesis" date="2020" institute="ProQuest LLC" country="789 East Eisenhower Parkway, Ann Arbor, MI, USA">
        <title>Comparative Genomics and Chromosome Evolution.</title>
        <authorList>
            <person name="Mudd A.B."/>
        </authorList>
    </citation>
    <scope>NUCLEOTIDE SEQUENCE</scope>
    <source>
        <strain evidence="7">237g6f4</strain>
        <tissue evidence="7">Blood</tissue>
    </source>
</reference>
<keyword evidence="4" id="KW-0158">Chromosome</keyword>
<dbReference type="EMBL" id="WNYA01000010">
    <property type="protein sequence ID" value="KAG8553859.1"/>
    <property type="molecule type" value="Genomic_DNA"/>
</dbReference>
<dbReference type="InterPro" id="IPR012485">
    <property type="entry name" value="CENP-I"/>
</dbReference>
<dbReference type="EMBL" id="WNYA01000010">
    <property type="protein sequence ID" value="KAG8553861.1"/>
    <property type="molecule type" value="Genomic_DNA"/>
</dbReference>
<comment type="subcellular location">
    <subcellularLocation>
        <location evidence="2">Chromosome</location>
        <location evidence="2">Centromere</location>
    </subcellularLocation>
    <subcellularLocation>
        <location evidence="1">Nucleus</location>
    </subcellularLocation>
</comment>
<dbReference type="EMBL" id="WNYA01000010">
    <property type="protein sequence ID" value="KAG8553860.1"/>
    <property type="molecule type" value="Genomic_DNA"/>
</dbReference>
<dbReference type="GO" id="GO:0034080">
    <property type="term" value="P:CENP-A containing chromatin assembly"/>
    <property type="evidence" value="ECO:0007669"/>
    <property type="project" value="TreeGrafter"/>
</dbReference>
<dbReference type="GO" id="GO:0000939">
    <property type="term" value="C:inner kinetochore"/>
    <property type="evidence" value="ECO:0007669"/>
    <property type="project" value="TreeGrafter"/>
</dbReference>
<evidence type="ECO:0000256" key="2">
    <source>
        <dbReference type="ARBA" id="ARBA00004584"/>
    </source>
</evidence>
<evidence type="ECO:0000313" key="7">
    <source>
        <dbReference type="EMBL" id="KAG8553859.1"/>
    </source>
</evidence>
<dbReference type="PANTHER" id="PTHR48208:SF2">
    <property type="entry name" value="CENTROMERE PROTEIN I"/>
    <property type="match status" value="1"/>
</dbReference>
<sequence>MDSVKDSETKMAKLKPKDTIMRHPQILDEALHYFKQITTKVSLKGNLTLIQHLTKMESIGLKHGIPADGVDILLRLALSGNLAESVNTRILKCLIPATELHQNCITSAVSLFCTGKSTTSTRTLFIRWLISVFDLISCKDVLSSLYNFFFCLLMDDKMCPSLCHLLYLLTRKEHVKAYRVRSLLELQSRKGLQPHILGLLSIYKVFCPELVSLTLPSRIKMYFRNSKLLFASELKIITKNNSGDPVRDYRLGLGESMKPPPRSVKRVSV</sequence>
<keyword evidence="8" id="KW-1185">Reference proteome</keyword>
<dbReference type="PANTHER" id="PTHR48208">
    <property type="entry name" value="CENTROMERE PROTEIN I"/>
    <property type="match status" value="1"/>
</dbReference>
<evidence type="ECO:0000256" key="6">
    <source>
        <dbReference type="ARBA" id="ARBA00023328"/>
    </source>
</evidence>
<name>A0AAV7A229_ENGPU</name>
<dbReference type="Pfam" id="PF07778">
    <property type="entry name" value="CENP-I"/>
    <property type="match status" value="1"/>
</dbReference>
<comment type="similarity">
    <text evidence="3">Belongs to the CENP-I/CTF3 family.</text>
</comment>
<dbReference type="AlphaFoldDB" id="A0AAV7A229"/>
<organism evidence="7 8">
    <name type="scientific">Engystomops pustulosus</name>
    <name type="common">Tungara frog</name>
    <name type="synonym">Physalaemus pustulosus</name>
    <dbReference type="NCBI Taxonomy" id="76066"/>
    <lineage>
        <taxon>Eukaryota</taxon>
        <taxon>Metazoa</taxon>
        <taxon>Chordata</taxon>
        <taxon>Craniata</taxon>
        <taxon>Vertebrata</taxon>
        <taxon>Euteleostomi</taxon>
        <taxon>Amphibia</taxon>
        <taxon>Batrachia</taxon>
        <taxon>Anura</taxon>
        <taxon>Neobatrachia</taxon>
        <taxon>Hyloidea</taxon>
        <taxon>Leptodactylidae</taxon>
        <taxon>Leiuperinae</taxon>
        <taxon>Engystomops</taxon>
    </lineage>
</organism>
<comment type="caution">
    <text evidence="7">The sequence shown here is derived from an EMBL/GenBank/DDBJ whole genome shotgun (WGS) entry which is preliminary data.</text>
</comment>
<accession>A0AAV7A229</accession>